<gene>
    <name evidence="2" type="ORF">BUFA31_09970</name>
</gene>
<sequence length="315" mass="36041">MCSLFGLIDFKECLSTHTKNKILNTLARECQVRGTDATGIAYNFKDRLRIYKRPIPARKMKIHIPNGVNAVMGHTRMTTQGNAQFNQNNHPFLGHADGSSFALAHNGVLWNDKELRAEENLPLTSVETDSYVAVQLLEQQKTLDFDSLQSMAEAVEDSFVFTVLDKDNSIWFVVGDNPLCVMFYDGYLIYASTQQILCKAIKKLRLKAPTDILEPKEGEILKIDRTGRMTTSAFTPKTSYEHWWRRYSPYYRDYYEDTPENYDDLFSVAKAFGVSADEVQALLDYGCSADEIEEMLYDPALLNEMTGENFYMRTD</sequence>
<organism evidence="2 3">
    <name type="scientific">Butyricicoccus faecihominis</name>
    <dbReference type="NCBI Taxonomy" id="1712515"/>
    <lineage>
        <taxon>Bacteria</taxon>
        <taxon>Bacillati</taxon>
        <taxon>Bacillota</taxon>
        <taxon>Clostridia</taxon>
        <taxon>Eubacteriales</taxon>
        <taxon>Butyricicoccaceae</taxon>
        <taxon>Butyricicoccus</taxon>
    </lineage>
</organism>
<accession>A0ABQ1DYN3</accession>
<keyword evidence="3" id="KW-1185">Reference proteome</keyword>
<dbReference type="InterPro" id="IPR029055">
    <property type="entry name" value="Ntn_hydrolases_N"/>
</dbReference>
<dbReference type="Pfam" id="PF13522">
    <property type="entry name" value="GATase_6"/>
    <property type="match status" value="1"/>
</dbReference>
<dbReference type="RefSeq" id="WP_188886747.1">
    <property type="nucleotide sequence ID" value="NZ_BLYJ01000009.1"/>
</dbReference>
<dbReference type="InterPro" id="IPR017932">
    <property type="entry name" value="GATase_2_dom"/>
</dbReference>
<dbReference type="PROSITE" id="PS51278">
    <property type="entry name" value="GATASE_TYPE_2"/>
    <property type="match status" value="1"/>
</dbReference>
<dbReference type="CDD" id="cd00352">
    <property type="entry name" value="Gn_AT_II"/>
    <property type="match status" value="1"/>
</dbReference>
<feature type="domain" description="Glutamine amidotransferase type-2" evidence="1">
    <location>
        <begin position="2"/>
        <end position="226"/>
    </location>
</feature>
<dbReference type="PANTHER" id="PTHR42824:SF1">
    <property type="entry name" value="GLUTAMINE AMIDOTRANSFERASE YAFJ-RELATED"/>
    <property type="match status" value="1"/>
</dbReference>
<dbReference type="Gene3D" id="3.60.20.10">
    <property type="entry name" value="Glutamine Phosphoribosylpyrophosphate, subunit 1, domain 1"/>
    <property type="match status" value="1"/>
</dbReference>
<evidence type="ECO:0000313" key="2">
    <source>
        <dbReference type="EMBL" id="GFO87833.1"/>
    </source>
</evidence>
<dbReference type="EMBL" id="BLYJ01000009">
    <property type="protein sequence ID" value="GFO87833.1"/>
    <property type="molecule type" value="Genomic_DNA"/>
</dbReference>
<reference evidence="2 3" key="1">
    <citation type="submission" date="2020-06" db="EMBL/GenBank/DDBJ databases">
        <title>Characterization of fructooligosaccharide metabolism and fructooligosaccharide-degrading enzymes in human commensal butyrate producers.</title>
        <authorList>
            <person name="Tanno H."/>
            <person name="Fujii T."/>
            <person name="Hirano K."/>
            <person name="Maeno S."/>
            <person name="Tonozuka T."/>
            <person name="Sakamoto M."/>
            <person name="Ohkuma M."/>
            <person name="Tochio T."/>
            <person name="Endo A."/>
        </authorList>
    </citation>
    <scope>NUCLEOTIDE SEQUENCE [LARGE SCALE GENOMIC DNA]</scope>
    <source>
        <strain evidence="2 3">JCM 31056</strain>
    </source>
</reference>
<protein>
    <recommendedName>
        <fullName evidence="1">Glutamine amidotransferase type-2 domain-containing protein</fullName>
    </recommendedName>
</protein>
<evidence type="ECO:0000313" key="3">
    <source>
        <dbReference type="Proteomes" id="UP000620147"/>
    </source>
</evidence>
<evidence type="ECO:0000259" key="1">
    <source>
        <dbReference type="PROSITE" id="PS51278"/>
    </source>
</evidence>
<dbReference type="Proteomes" id="UP000620147">
    <property type="component" value="Unassembled WGS sequence"/>
</dbReference>
<comment type="caution">
    <text evidence="2">The sequence shown here is derived from an EMBL/GenBank/DDBJ whole genome shotgun (WGS) entry which is preliminary data.</text>
</comment>
<dbReference type="PANTHER" id="PTHR42824">
    <property type="entry name" value="GLUTAMINE AMIDOTRANSFERASE"/>
    <property type="match status" value="1"/>
</dbReference>
<proteinExistence type="predicted"/>
<name>A0ABQ1DYN3_9FIRM</name>
<dbReference type="SUPFAM" id="SSF56235">
    <property type="entry name" value="N-terminal nucleophile aminohydrolases (Ntn hydrolases)"/>
    <property type="match status" value="1"/>
</dbReference>